<dbReference type="Gene3D" id="1.25.50.20">
    <property type="match status" value="1"/>
</dbReference>
<organism evidence="1">
    <name type="scientific">Anisakis simplex</name>
    <name type="common">Herring worm</name>
    <dbReference type="NCBI Taxonomy" id="6269"/>
    <lineage>
        <taxon>Eukaryota</taxon>
        <taxon>Metazoa</taxon>
        <taxon>Ecdysozoa</taxon>
        <taxon>Nematoda</taxon>
        <taxon>Chromadorea</taxon>
        <taxon>Rhabditida</taxon>
        <taxon>Spirurina</taxon>
        <taxon>Ascaridomorpha</taxon>
        <taxon>Ascaridoidea</taxon>
        <taxon>Anisakidae</taxon>
        <taxon>Anisakis</taxon>
        <taxon>Anisakis simplex complex</taxon>
    </lineage>
</organism>
<dbReference type="AlphaFoldDB" id="A0A0M3KKE3"/>
<reference evidence="1" key="1">
    <citation type="submission" date="2017-02" db="UniProtKB">
        <authorList>
            <consortium name="WormBaseParasite"/>
        </authorList>
    </citation>
    <scope>IDENTIFICATION</scope>
</reference>
<proteinExistence type="predicted"/>
<name>A0A0M3KKE3_ANISI</name>
<sequence length="90" mass="10435">LSKNPAASDIMLKYIKSNADKVLHSPHLSQYLSAMIATWRTDNRLSQYEALVSEVSPKADEAQKEIFNEYRTNLKVQVDWHTRHYRDISA</sequence>
<dbReference type="WBParaSite" id="ASIM_0002147301-mRNA-1">
    <property type="protein sequence ID" value="ASIM_0002147301-mRNA-1"/>
    <property type="gene ID" value="ASIM_0002147301"/>
</dbReference>
<accession>A0A0M3KKE3</accession>
<protein>
    <submittedName>
        <fullName evidence="1">RxLR effector protein</fullName>
    </submittedName>
</protein>
<evidence type="ECO:0000313" key="1">
    <source>
        <dbReference type="WBParaSite" id="ASIM_0002147301-mRNA-1"/>
    </source>
</evidence>